<evidence type="ECO:0000313" key="1">
    <source>
        <dbReference type="EMBL" id="NLV14355.1"/>
    </source>
</evidence>
<organism evidence="1 2">
    <name type="scientific">Haloarcula argentinensis</name>
    <dbReference type="NCBI Taxonomy" id="43776"/>
    <lineage>
        <taxon>Archaea</taxon>
        <taxon>Methanobacteriati</taxon>
        <taxon>Methanobacteriota</taxon>
        <taxon>Stenosarchaea group</taxon>
        <taxon>Halobacteria</taxon>
        <taxon>Halobacteriales</taxon>
        <taxon>Haloarculaceae</taxon>
        <taxon>Haloarcula</taxon>
    </lineage>
</organism>
<evidence type="ECO:0000313" key="2">
    <source>
        <dbReference type="Proteomes" id="UP000641625"/>
    </source>
</evidence>
<reference evidence="1" key="1">
    <citation type="submission" date="2019-12" db="EMBL/GenBank/DDBJ databases">
        <title>Whole genome sequencing of Haloarcula argentinensis strain pws5.</title>
        <authorList>
            <person name="Verma D.K."/>
            <person name="Gopal K."/>
            <person name="Prasad E.S."/>
        </authorList>
    </citation>
    <scope>NUCLEOTIDE SEQUENCE</scope>
    <source>
        <strain evidence="1">Pws5</strain>
    </source>
</reference>
<sequence>MPFETTSYPLDCPAVLWDILTRVQQPNRNINDELLVAIAKHVAEHDVDLSDDEEYVVEAVLEGA</sequence>
<comment type="caution">
    <text evidence="1">The sequence shown here is derived from an EMBL/GenBank/DDBJ whole genome shotgun (WGS) entry which is preliminary data.</text>
</comment>
<dbReference type="EMBL" id="WOWA01000007">
    <property type="protein sequence ID" value="NLV14355.1"/>
    <property type="molecule type" value="Genomic_DNA"/>
</dbReference>
<dbReference type="RefSeq" id="WP_170097781.1">
    <property type="nucleotide sequence ID" value="NZ_WOWA01000007.1"/>
</dbReference>
<protein>
    <submittedName>
        <fullName evidence="1">Uncharacterized protein</fullName>
    </submittedName>
</protein>
<accession>A0A847UKA5</accession>
<dbReference type="Proteomes" id="UP000641625">
    <property type="component" value="Unassembled WGS sequence"/>
</dbReference>
<name>A0A847UKA5_HALAR</name>
<gene>
    <name evidence="1" type="ORF">GOC77_13895</name>
</gene>
<dbReference type="AlphaFoldDB" id="A0A847UKA5"/>
<proteinExistence type="predicted"/>